<organism evidence="2 3">
    <name type="scientific">Desulfovibrio ferrophilus</name>
    <dbReference type="NCBI Taxonomy" id="241368"/>
    <lineage>
        <taxon>Bacteria</taxon>
        <taxon>Pseudomonadati</taxon>
        <taxon>Thermodesulfobacteriota</taxon>
        <taxon>Desulfovibrionia</taxon>
        <taxon>Desulfovibrionales</taxon>
        <taxon>Desulfovibrionaceae</taxon>
        <taxon>Desulfovibrio</taxon>
    </lineage>
</organism>
<dbReference type="Proteomes" id="UP000269883">
    <property type="component" value="Chromosome"/>
</dbReference>
<dbReference type="OrthoDB" id="9860637at2"/>
<proteinExistence type="predicted"/>
<keyword evidence="1" id="KW-0175">Coiled coil</keyword>
<sequence length="169" mass="19489">MRWLISILISVAFAAGIILYYQMFIDFKAGQAEIEILNQEMQDYQKLAELYQDQEEQVVIVNALWNDIKEAKLEPDNWLSYPLTMGKTLEWRDVEKMMLLATNKDQDGNYWFRPNQLRISRVVVVPDKGTKGEDVETGTAPGSADLEQKNSIQMYDLDMSGTFLIPKTN</sequence>
<protein>
    <submittedName>
        <fullName evidence="2">UPF0371 protein HOLDEFILI_01188</fullName>
    </submittedName>
</protein>
<evidence type="ECO:0000313" key="2">
    <source>
        <dbReference type="EMBL" id="BBD08709.1"/>
    </source>
</evidence>
<reference evidence="2 3" key="1">
    <citation type="journal article" date="2018" name="Sci. Adv.">
        <title>Multi-heme cytochromes provide a pathway for survival in energy-limited environments.</title>
        <authorList>
            <person name="Deng X."/>
            <person name="Dohmae N."/>
            <person name="Nealson K.H."/>
            <person name="Hashimoto K."/>
            <person name="Okamoto A."/>
        </authorList>
    </citation>
    <scope>NUCLEOTIDE SEQUENCE [LARGE SCALE GENOMIC DNA]</scope>
    <source>
        <strain evidence="2 3">IS5</strain>
    </source>
</reference>
<keyword evidence="3" id="KW-1185">Reference proteome</keyword>
<gene>
    <name evidence="2" type="ORF">DFE_1983</name>
</gene>
<dbReference type="KEGG" id="dfl:DFE_1983"/>
<feature type="coiled-coil region" evidence="1">
    <location>
        <begin position="27"/>
        <end position="57"/>
    </location>
</feature>
<dbReference type="EMBL" id="AP017378">
    <property type="protein sequence ID" value="BBD08709.1"/>
    <property type="molecule type" value="Genomic_DNA"/>
</dbReference>
<dbReference type="AlphaFoldDB" id="A0A2Z6AZN2"/>
<dbReference type="RefSeq" id="WP_126379036.1">
    <property type="nucleotide sequence ID" value="NZ_AP017378.1"/>
</dbReference>
<evidence type="ECO:0000313" key="3">
    <source>
        <dbReference type="Proteomes" id="UP000269883"/>
    </source>
</evidence>
<name>A0A2Z6AZN2_9BACT</name>
<evidence type="ECO:0000256" key="1">
    <source>
        <dbReference type="SAM" id="Coils"/>
    </source>
</evidence>
<accession>A0A2Z6AZN2</accession>